<proteinExistence type="predicted"/>
<dbReference type="CDD" id="cd09076">
    <property type="entry name" value="L1-EN"/>
    <property type="match status" value="1"/>
</dbReference>
<name>A0A183LVV2_9TREM</name>
<protein>
    <submittedName>
        <fullName evidence="1">Uncharacterized protein</fullName>
    </submittedName>
</protein>
<evidence type="ECO:0000313" key="1">
    <source>
        <dbReference type="EMBL" id="VDO78794.1"/>
    </source>
</evidence>
<dbReference type="AlphaFoldDB" id="A0A183LVV2"/>
<dbReference type="Proteomes" id="UP000277204">
    <property type="component" value="Unassembled WGS sequence"/>
</dbReference>
<sequence length="260" mass="29904">MWETENTSQIATEMRRYNLAVLEISETHWIQKRLATGEMLLYSGHEKENAPHIQGVALMLSKVAQNALVGWESHGSRIIKASFKTKKEGILMNIIQCYAPTTDSNDDIKDLFYERLQSIIEKCPRKDLTILMGDLNAKVGIENTGYEDIMGRHGLRQRNEHKERFANLCAFNKLVIGGSIFPQKRIHKATWISPDHTTENQIDHICINKKFRRTMEDVRTRRGADIASDHHLVVVNLKLKLKKNCTNSNTNVQYSLPSRY</sequence>
<dbReference type="Gene3D" id="3.60.10.10">
    <property type="entry name" value="Endonuclease/exonuclease/phosphatase"/>
    <property type="match status" value="1"/>
</dbReference>
<dbReference type="SUPFAM" id="SSF56219">
    <property type="entry name" value="DNase I-like"/>
    <property type="match status" value="1"/>
</dbReference>
<dbReference type="InterPro" id="IPR036691">
    <property type="entry name" value="Endo/exonu/phosph_ase_sf"/>
</dbReference>
<organism evidence="1 2">
    <name type="scientific">Schistosoma margrebowiei</name>
    <dbReference type="NCBI Taxonomy" id="48269"/>
    <lineage>
        <taxon>Eukaryota</taxon>
        <taxon>Metazoa</taxon>
        <taxon>Spiralia</taxon>
        <taxon>Lophotrochozoa</taxon>
        <taxon>Platyhelminthes</taxon>
        <taxon>Trematoda</taxon>
        <taxon>Digenea</taxon>
        <taxon>Strigeidida</taxon>
        <taxon>Schistosomatoidea</taxon>
        <taxon>Schistosomatidae</taxon>
        <taxon>Schistosoma</taxon>
    </lineage>
</organism>
<gene>
    <name evidence="1" type="ORF">SMRZ_LOCUS7927</name>
</gene>
<dbReference type="InterPro" id="IPR027124">
    <property type="entry name" value="Swc5/CFDP1/2"/>
</dbReference>
<keyword evidence="2" id="KW-1185">Reference proteome</keyword>
<accession>A0A183LVV2</accession>
<dbReference type="PANTHER" id="PTHR23227:SF67">
    <property type="entry name" value="CRANIOFACIAL DEVELOPMENT PROTEIN 2-LIKE"/>
    <property type="match status" value="1"/>
</dbReference>
<evidence type="ECO:0000313" key="2">
    <source>
        <dbReference type="Proteomes" id="UP000277204"/>
    </source>
</evidence>
<dbReference type="EMBL" id="UZAI01003312">
    <property type="protein sequence ID" value="VDO78794.1"/>
    <property type="molecule type" value="Genomic_DNA"/>
</dbReference>
<dbReference type="PANTHER" id="PTHR23227">
    <property type="entry name" value="BUCENTAUR RELATED"/>
    <property type="match status" value="1"/>
</dbReference>
<reference evidence="1 2" key="1">
    <citation type="submission" date="2018-11" db="EMBL/GenBank/DDBJ databases">
        <authorList>
            <consortium name="Pathogen Informatics"/>
        </authorList>
    </citation>
    <scope>NUCLEOTIDE SEQUENCE [LARGE SCALE GENOMIC DNA]</scope>
    <source>
        <strain evidence="1 2">Zambia</strain>
    </source>
</reference>